<dbReference type="InterPro" id="IPR038717">
    <property type="entry name" value="Tc1-like_DDE_dom"/>
</dbReference>
<evidence type="ECO:0000313" key="3">
    <source>
        <dbReference type="Proteomes" id="UP000239563"/>
    </source>
</evidence>
<dbReference type="AlphaFoldDB" id="A0A2N8UE93"/>
<reference evidence="2 3" key="1">
    <citation type="submission" date="2017-02" db="EMBL/GenBank/DDBJ databases">
        <authorList>
            <person name="Peterson S.W."/>
        </authorList>
    </citation>
    <scope>NUCLEOTIDE SEQUENCE [LARGE SCALE GENOMIC DNA]</scope>
    <source>
        <strain evidence="2 3">SRS1_H2-8</strain>
    </source>
</reference>
<accession>A0A2N8UE93</accession>
<dbReference type="Proteomes" id="UP000239563">
    <property type="component" value="Chromosome VII"/>
</dbReference>
<dbReference type="Pfam" id="PF13358">
    <property type="entry name" value="DDE_3"/>
    <property type="match status" value="1"/>
</dbReference>
<dbReference type="PANTHER" id="PTHR23022:SF135">
    <property type="entry name" value="SI:DKEY-77F5.3"/>
    <property type="match status" value="1"/>
</dbReference>
<proteinExistence type="predicted"/>
<name>A0A2N8UE93_9BASI</name>
<dbReference type="PANTHER" id="PTHR23022">
    <property type="entry name" value="TRANSPOSABLE ELEMENT-RELATED"/>
    <property type="match status" value="1"/>
</dbReference>
<protein>
    <submittedName>
        <fullName evidence="2">Related to transposase</fullName>
    </submittedName>
</protein>
<organism evidence="2 3">
    <name type="scientific">Sporisorium reilianum f. sp. reilianum</name>
    <dbReference type="NCBI Taxonomy" id="72559"/>
    <lineage>
        <taxon>Eukaryota</taxon>
        <taxon>Fungi</taxon>
        <taxon>Dikarya</taxon>
        <taxon>Basidiomycota</taxon>
        <taxon>Ustilaginomycotina</taxon>
        <taxon>Ustilaginomycetes</taxon>
        <taxon>Ustilaginales</taxon>
        <taxon>Ustilaginaceae</taxon>
        <taxon>Sporisorium</taxon>
    </lineage>
</organism>
<evidence type="ECO:0000313" key="2">
    <source>
        <dbReference type="EMBL" id="SJX63304.1"/>
    </source>
</evidence>
<dbReference type="EMBL" id="LT795060">
    <property type="protein sequence ID" value="SJX63304.1"/>
    <property type="molecule type" value="Genomic_DNA"/>
</dbReference>
<dbReference type="InterPro" id="IPR036397">
    <property type="entry name" value="RNaseH_sf"/>
</dbReference>
<gene>
    <name evidence="2" type="ORF">SRS1_25056</name>
</gene>
<dbReference type="Gene3D" id="3.30.420.10">
    <property type="entry name" value="Ribonuclease H-like superfamily/Ribonuclease H"/>
    <property type="match status" value="1"/>
</dbReference>
<feature type="domain" description="Tc1-like transposase DDE" evidence="1">
    <location>
        <begin position="49"/>
        <end position="157"/>
    </location>
</feature>
<dbReference type="InterPro" id="IPR052338">
    <property type="entry name" value="Transposase_5"/>
</dbReference>
<sequence length="203" mass="23525">MVEDWKRVIWSDKTKINFIGPDGRQSCWVKAASFSSKLVKPTVKFGSSSIMIWGCMMWEGVGTMHMVIGRMDSDQYIEILEDKLAKTMSEMHHRYSYTDIIFQQDNNPKHTAKKTKKWFKDNNINIMKWPAQSPDLNPIEHLWQELKKRLAKYTTIAKSESKLFKHCEAEWAAIAPETCQNLIASMPRHLQAVIKAKGGNTKY</sequence>
<dbReference type="GO" id="GO:0003676">
    <property type="term" value="F:nucleic acid binding"/>
    <property type="evidence" value="ECO:0007669"/>
    <property type="project" value="InterPro"/>
</dbReference>
<evidence type="ECO:0000259" key="1">
    <source>
        <dbReference type="Pfam" id="PF13358"/>
    </source>
</evidence>